<dbReference type="PANTHER" id="PTHR30578">
    <property type="entry name" value="ELECTRON TRANSPORT COMPLEX PROTEIN RNFD"/>
    <property type="match status" value="1"/>
</dbReference>
<keyword evidence="3 10" id="KW-0285">Flavoprotein</keyword>
<dbReference type="Proteomes" id="UP001548590">
    <property type="component" value="Unassembled WGS sequence"/>
</dbReference>
<feature type="transmembrane region" description="Helical" evidence="10">
    <location>
        <begin position="54"/>
        <end position="73"/>
    </location>
</feature>
<keyword evidence="9 10" id="KW-0472">Membrane</keyword>
<keyword evidence="1 10" id="KW-0813">Transport</keyword>
<evidence type="ECO:0000256" key="7">
    <source>
        <dbReference type="ARBA" id="ARBA00022982"/>
    </source>
</evidence>
<comment type="caution">
    <text evidence="10">Lacks conserved residue(s) required for the propagation of feature annotation.</text>
</comment>
<dbReference type="NCBIfam" id="TIGR01946">
    <property type="entry name" value="rnfD"/>
    <property type="match status" value="1"/>
</dbReference>
<evidence type="ECO:0000256" key="10">
    <source>
        <dbReference type="HAMAP-Rule" id="MF_00462"/>
    </source>
</evidence>
<comment type="similarity">
    <text evidence="10">Belongs to the NqrB/RnfD family.</text>
</comment>
<accession>A0ABV2CXD5</accession>
<evidence type="ECO:0000256" key="2">
    <source>
        <dbReference type="ARBA" id="ARBA00022553"/>
    </source>
</evidence>
<dbReference type="EMBL" id="JBEWLZ010000021">
    <property type="protein sequence ID" value="MET1492107.1"/>
    <property type="molecule type" value="Genomic_DNA"/>
</dbReference>
<keyword evidence="2 10" id="KW-0597">Phosphoprotein</keyword>
<protein>
    <recommendedName>
        <fullName evidence="10">Ion-translocating oxidoreductase complex subunit D</fullName>
        <ecNumber evidence="10">7.-.-.-</ecNumber>
    </recommendedName>
    <alternativeName>
        <fullName evidence="10">Rnf electron transport complex subunit D</fullName>
    </alternativeName>
</protein>
<dbReference type="EC" id="7.-.-.-" evidence="10"/>
<evidence type="ECO:0000256" key="6">
    <source>
        <dbReference type="ARBA" id="ARBA00022967"/>
    </source>
</evidence>
<comment type="function">
    <text evidence="10">Part of a membrane-bound complex that couples electron transfer with translocation of ions across the membrane.</text>
</comment>
<name>A0ABV2CXD5_9RHOO</name>
<dbReference type="InterPro" id="IPR004338">
    <property type="entry name" value="NqrB/RnfD"/>
</dbReference>
<evidence type="ECO:0000313" key="12">
    <source>
        <dbReference type="Proteomes" id="UP001548590"/>
    </source>
</evidence>
<reference evidence="11 12" key="1">
    <citation type="submission" date="2024-07" db="EMBL/GenBank/DDBJ databases">
        <title>Uliginosibacterium paludis KCTC:42655.</title>
        <authorList>
            <person name="Kim M.K."/>
        </authorList>
    </citation>
    <scope>NUCLEOTIDE SEQUENCE [LARGE SCALE GENOMIC DNA]</scope>
    <source>
        <strain evidence="11 12">KCTC 42655</strain>
    </source>
</reference>
<evidence type="ECO:0000256" key="8">
    <source>
        <dbReference type="ARBA" id="ARBA00022989"/>
    </source>
</evidence>
<comment type="cofactor">
    <cofactor evidence="10">
        <name>FMN</name>
        <dbReference type="ChEBI" id="CHEBI:58210"/>
    </cofactor>
</comment>
<organism evidence="11 12">
    <name type="scientific">Uliginosibacterium paludis</name>
    <dbReference type="NCBI Taxonomy" id="1615952"/>
    <lineage>
        <taxon>Bacteria</taxon>
        <taxon>Pseudomonadati</taxon>
        <taxon>Pseudomonadota</taxon>
        <taxon>Betaproteobacteria</taxon>
        <taxon>Rhodocyclales</taxon>
        <taxon>Zoogloeaceae</taxon>
        <taxon>Uliginosibacterium</taxon>
    </lineage>
</organism>
<comment type="caution">
    <text evidence="11">The sequence shown here is derived from an EMBL/GenBank/DDBJ whole genome shotgun (WGS) entry which is preliminary data.</text>
</comment>
<feature type="transmembrane region" description="Helical" evidence="10">
    <location>
        <begin position="274"/>
        <end position="291"/>
    </location>
</feature>
<feature type="transmembrane region" description="Helical" evidence="10">
    <location>
        <begin position="217"/>
        <end position="237"/>
    </location>
</feature>
<keyword evidence="12" id="KW-1185">Reference proteome</keyword>
<feature type="transmembrane region" description="Helical" evidence="10">
    <location>
        <begin position="244"/>
        <end position="262"/>
    </location>
</feature>
<feature type="transmembrane region" description="Helical" evidence="10">
    <location>
        <begin position="133"/>
        <end position="152"/>
    </location>
</feature>
<dbReference type="Pfam" id="PF03116">
    <property type="entry name" value="NQR2_RnfD_RnfE"/>
    <property type="match status" value="1"/>
</dbReference>
<feature type="transmembrane region" description="Helical" evidence="10">
    <location>
        <begin position="103"/>
        <end position="121"/>
    </location>
</feature>
<keyword evidence="10" id="KW-1003">Cell membrane</keyword>
<evidence type="ECO:0000256" key="4">
    <source>
        <dbReference type="ARBA" id="ARBA00022643"/>
    </source>
</evidence>
<feature type="transmembrane region" description="Helical" evidence="10">
    <location>
        <begin position="28"/>
        <end position="48"/>
    </location>
</feature>
<dbReference type="HAMAP" id="MF_00462">
    <property type="entry name" value="RsxD_RnfD"/>
    <property type="match status" value="1"/>
</dbReference>
<dbReference type="InterPro" id="IPR011303">
    <property type="entry name" value="RnfD_bac"/>
</dbReference>
<keyword evidence="7 10" id="KW-0249">Electron transport</keyword>
<evidence type="ECO:0000313" key="11">
    <source>
        <dbReference type="EMBL" id="MET1492107.1"/>
    </source>
</evidence>
<dbReference type="RefSeq" id="WP_345927937.1">
    <property type="nucleotide sequence ID" value="NZ_JBDIVF010000005.1"/>
</dbReference>
<dbReference type="PANTHER" id="PTHR30578:SF0">
    <property type="entry name" value="ION-TRANSLOCATING OXIDOREDUCTASE COMPLEX SUBUNIT D"/>
    <property type="match status" value="1"/>
</dbReference>
<proteinExistence type="inferred from homology"/>
<sequence>MMNTPLSAALPAVAASPHSRELSSISRVMLKVVACLAPATLCGFWYFGLPALNLWLVTVAAALAGEALCLRLMGKPVKTALFDGSALITGWLLAMSLPPWAPWWIGLVGGLFATIIGKQIFGGIGFNLFNPAMIARVALLVSFPVAMTAWVTPGGQMSTHAPGMMESLGITFGGAVPDAFTSASLLGHAKTELSRGVDLLHTFAEGMPMSLSGQRPGSLGETGVLLLAAGGVALILMRVISWHIPLAMLAAIAVPAAIGHAVNPARYLDAGTHLMSGAAILGAFFIATDYVTSPSSRAGQLVFGAGCGFLTWVIRSYGGYPEGVAFAVLLMNALSPAIERLLPPRIYGRDWRGEPIVLKKKEQ</sequence>
<gene>
    <name evidence="10" type="primary">rnfD</name>
    <name evidence="11" type="ORF">ABVT11_19880</name>
</gene>
<keyword evidence="5 10" id="KW-0812">Transmembrane</keyword>
<comment type="subunit">
    <text evidence="10">The complex is composed of six subunits: RnfA, RnfB, RnfC, RnfD, RnfE and RnfG.</text>
</comment>
<keyword evidence="4 10" id="KW-0288">FMN</keyword>
<evidence type="ECO:0000256" key="9">
    <source>
        <dbReference type="ARBA" id="ARBA00023136"/>
    </source>
</evidence>
<keyword evidence="6 10" id="KW-1278">Translocase</keyword>
<comment type="subcellular location">
    <subcellularLocation>
        <location evidence="10">Cell inner membrane</location>
        <topology evidence="10">Multi-pass membrane protein</topology>
    </subcellularLocation>
</comment>
<evidence type="ECO:0000256" key="5">
    <source>
        <dbReference type="ARBA" id="ARBA00022692"/>
    </source>
</evidence>
<keyword evidence="8 10" id="KW-1133">Transmembrane helix</keyword>
<evidence type="ECO:0000256" key="1">
    <source>
        <dbReference type="ARBA" id="ARBA00022448"/>
    </source>
</evidence>
<keyword evidence="10" id="KW-0997">Cell inner membrane</keyword>
<evidence type="ECO:0000256" key="3">
    <source>
        <dbReference type="ARBA" id="ARBA00022630"/>
    </source>
</evidence>